<name>A0AAD8WCW3_LOLMU</name>
<proteinExistence type="predicted"/>
<keyword evidence="3" id="KW-1185">Reference proteome</keyword>
<gene>
    <name evidence="2" type="ORF">QYE76_069393</name>
</gene>
<dbReference type="EMBL" id="JAUUTY010000004">
    <property type="protein sequence ID" value="KAK1651588.1"/>
    <property type="molecule type" value="Genomic_DNA"/>
</dbReference>
<dbReference type="AlphaFoldDB" id="A0AAD8WCW3"/>
<evidence type="ECO:0000313" key="2">
    <source>
        <dbReference type="EMBL" id="KAK1651588.1"/>
    </source>
</evidence>
<reference evidence="2" key="1">
    <citation type="submission" date="2023-07" db="EMBL/GenBank/DDBJ databases">
        <title>A chromosome-level genome assembly of Lolium multiflorum.</title>
        <authorList>
            <person name="Chen Y."/>
            <person name="Copetti D."/>
            <person name="Kolliker R."/>
            <person name="Studer B."/>
        </authorList>
    </citation>
    <scope>NUCLEOTIDE SEQUENCE</scope>
    <source>
        <strain evidence="2">02402/16</strain>
        <tissue evidence="2">Leaf</tissue>
    </source>
</reference>
<dbReference type="GO" id="GO:0080188">
    <property type="term" value="P:gene silencing by siRNA-directed DNA methylation"/>
    <property type="evidence" value="ECO:0007669"/>
    <property type="project" value="InterPro"/>
</dbReference>
<feature type="domain" description="Factor of DNA methylation 1-5/IDN2" evidence="1">
    <location>
        <begin position="1"/>
        <end position="87"/>
    </location>
</feature>
<accession>A0AAD8WCW3</accession>
<dbReference type="InterPro" id="IPR045177">
    <property type="entry name" value="FDM1-5/IDN2"/>
</dbReference>
<sequence length="109" mass="12353">MGELDTKVFTNCRQDLSQEDAHISAASLCSSWQAEITNPMWYPFKVVKVDGEPTEILCEDDDKLRKLKEHGEEIYTSVTKALLEIMITTPVVAMLSRCCGTIRMARKQN</sequence>
<dbReference type="Proteomes" id="UP001231189">
    <property type="component" value="Unassembled WGS sequence"/>
</dbReference>
<dbReference type="InterPro" id="IPR005379">
    <property type="entry name" value="FDM1-5/IDN2_XH"/>
</dbReference>
<evidence type="ECO:0000259" key="1">
    <source>
        <dbReference type="Pfam" id="PF03469"/>
    </source>
</evidence>
<dbReference type="PANTHER" id="PTHR21596">
    <property type="entry name" value="RIBONUCLEASE P SUBUNIT P38"/>
    <property type="match status" value="1"/>
</dbReference>
<protein>
    <recommendedName>
        <fullName evidence="1">Factor of DNA methylation 1-5/IDN2 domain-containing protein</fullName>
    </recommendedName>
</protein>
<dbReference type="Pfam" id="PF03469">
    <property type="entry name" value="XH"/>
    <property type="match status" value="1"/>
</dbReference>
<comment type="caution">
    <text evidence="2">The sequence shown here is derived from an EMBL/GenBank/DDBJ whole genome shotgun (WGS) entry which is preliminary data.</text>
</comment>
<organism evidence="2 3">
    <name type="scientific">Lolium multiflorum</name>
    <name type="common">Italian ryegrass</name>
    <name type="synonym">Lolium perenne subsp. multiflorum</name>
    <dbReference type="NCBI Taxonomy" id="4521"/>
    <lineage>
        <taxon>Eukaryota</taxon>
        <taxon>Viridiplantae</taxon>
        <taxon>Streptophyta</taxon>
        <taxon>Embryophyta</taxon>
        <taxon>Tracheophyta</taxon>
        <taxon>Spermatophyta</taxon>
        <taxon>Magnoliopsida</taxon>
        <taxon>Liliopsida</taxon>
        <taxon>Poales</taxon>
        <taxon>Poaceae</taxon>
        <taxon>BOP clade</taxon>
        <taxon>Pooideae</taxon>
        <taxon>Poodae</taxon>
        <taxon>Poeae</taxon>
        <taxon>Poeae Chloroplast Group 2 (Poeae type)</taxon>
        <taxon>Loliodinae</taxon>
        <taxon>Loliinae</taxon>
        <taxon>Lolium</taxon>
    </lineage>
</organism>
<evidence type="ECO:0000313" key="3">
    <source>
        <dbReference type="Proteomes" id="UP001231189"/>
    </source>
</evidence>
<dbReference type="PANTHER" id="PTHR21596:SF73">
    <property type="entry name" value="FACTOR OF DNA METHYLATION 1-5_IDN2 DOMAIN-CONTAINING PROTEIN"/>
    <property type="match status" value="1"/>
</dbReference>